<dbReference type="EMBL" id="FONG01000009">
    <property type="protein sequence ID" value="SFF16740.1"/>
    <property type="molecule type" value="Genomic_DNA"/>
</dbReference>
<evidence type="ECO:0000313" key="3">
    <source>
        <dbReference type="EMBL" id="SFF16740.1"/>
    </source>
</evidence>
<dbReference type="InterPro" id="IPR001375">
    <property type="entry name" value="Peptidase_S9_cat"/>
</dbReference>
<proteinExistence type="predicted"/>
<keyword evidence="4" id="KW-1185">Reference proteome</keyword>
<organism evidence="3 4">
    <name type="scientific">Actinacidiphila alni</name>
    <dbReference type="NCBI Taxonomy" id="380248"/>
    <lineage>
        <taxon>Bacteria</taxon>
        <taxon>Bacillati</taxon>
        <taxon>Actinomycetota</taxon>
        <taxon>Actinomycetes</taxon>
        <taxon>Kitasatosporales</taxon>
        <taxon>Streptomycetaceae</taxon>
        <taxon>Actinacidiphila</taxon>
    </lineage>
</organism>
<sequence length="371" mass="39058">MRTRTAVAMAATTVLGAGTAALAAGRYGSRFALRPAPQVPASEGDITLHGARADRVVLTRTPATARPGVWGLTGPDLHAAVGEILDTTAYSVTRRLLGVQRGTLTPGGRVRLTPQVYAGDPGSALGLEHTDVLVPGELGPLPAWFVPGARDTWAITVHGLGTTREHPLNVATALHTHGFPQLVLGYRNDPGAPASPDGIGHLGATEWRDLDAAMRYAVEYGARRIVLLGWSSGAAMALRALAWSEVRDRVSGLVLDSPVLHWQDTVRAAAASHGVPDALMPLAVRAAEGRAGLRPESVADLADPARLTVPTLLVHGPDDTLAPWAASRELAALRDDLVILHTVPGAPHGAMWNVGPADYEETLRRFLTPLM</sequence>
<dbReference type="Pfam" id="PF00326">
    <property type="entry name" value="Peptidase_S9"/>
    <property type="match status" value="1"/>
</dbReference>
<dbReference type="PANTHER" id="PTHR12277:SF79">
    <property type="entry name" value="XAA-PRO DIPEPTIDYL-PEPTIDASE-RELATED"/>
    <property type="match status" value="1"/>
</dbReference>
<dbReference type="Proteomes" id="UP000199323">
    <property type="component" value="Unassembled WGS sequence"/>
</dbReference>
<dbReference type="InterPro" id="IPR029058">
    <property type="entry name" value="AB_hydrolase_fold"/>
</dbReference>
<dbReference type="STRING" id="380248.SAMN05216251_10958"/>
<evidence type="ECO:0000313" key="4">
    <source>
        <dbReference type="Proteomes" id="UP000199323"/>
    </source>
</evidence>
<feature type="chain" id="PRO_5011687128" description="Peptidase S9 prolyl oligopeptidase catalytic domain-containing protein" evidence="1">
    <location>
        <begin position="24"/>
        <end position="371"/>
    </location>
</feature>
<evidence type="ECO:0000256" key="1">
    <source>
        <dbReference type="SAM" id="SignalP"/>
    </source>
</evidence>
<dbReference type="Gene3D" id="3.40.50.1820">
    <property type="entry name" value="alpha/beta hydrolase"/>
    <property type="match status" value="1"/>
</dbReference>
<feature type="signal peptide" evidence="1">
    <location>
        <begin position="1"/>
        <end position="23"/>
    </location>
</feature>
<accession>A0A1I2GIE0</accession>
<dbReference type="RefSeq" id="WP_093714378.1">
    <property type="nucleotide sequence ID" value="NZ_FONG01000009.1"/>
</dbReference>
<gene>
    <name evidence="3" type="ORF">SAMN05216251_10958</name>
</gene>
<dbReference type="SUPFAM" id="SSF53474">
    <property type="entry name" value="alpha/beta-Hydrolases"/>
    <property type="match status" value="1"/>
</dbReference>
<name>A0A1I2GIE0_9ACTN</name>
<reference evidence="3 4" key="1">
    <citation type="submission" date="2016-10" db="EMBL/GenBank/DDBJ databases">
        <authorList>
            <person name="de Groot N.N."/>
        </authorList>
    </citation>
    <scope>NUCLEOTIDE SEQUENCE [LARGE SCALE GENOMIC DNA]</scope>
    <source>
        <strain evidence="3 4">CGMCC 4.3510</strain>
    </source>
</reference>
<dbReference type="OrthoDB" id="8111537at2"/>
<dbReference type="AlphaFoldDB" id="A0A1I2GIE0"/>
<protein>
    <recommendedName>
        <fullName evidence="2">Peptidase S9 prolyl oligopeptidase catalytic domain-containing protein</fullName>
    </recommendedName>
</protein>
<dbReference type="GO" id="GO:0006508">
    <property type="term" value="P:proteolysis"/>
    <property type="evidence" value="ECO:0007669"/>
    <property type="project" value="InterPro"/>
</dbReference>
<dbReference type="GO" id="GO:0008236">
    <property type="term" value="F:serine-type peptidase activity"/>
    <property type="evidence" value="ECO:0007669"/>
    <property type="project" value="InterPro"/>
</dbReference>
<feature type="domain" description="Peptidase S9 prolyl oligopeptidase catalytic" evidence="2">
    <location>
        <begin position="199"/>
        <end position="351"/>
    </location>
</feature>
<dbReference type="PANTHER" id="PTHR12277">
    <property type="entry name" value="ALPHA/BETA HYDROLASE DOMAIN-CONTAINING PROTEIN"/>
    <property type="match status" value="1"/>
</dbReference>
<keyword evidence="1" id="KW-0732">Signal</keyword>
<evidence type="ECO:0000259" key="2">
    <source>
        <dbReference type="Pfam" id="PF00326"/>
    </source>
</evidence>